<evidence type="ECO:0000256" key="1">
    <source>
        <dbReference type="SAM" id="MobiDB-lite"/>
    </source>
</evidence>
<dbReference type="EMBL" id="CP133617">
    <property type="protein sequence ID" value="WMV32064.1"/>
    <property type="molecule type" value="Genomic_DNA"/>
</dbReference>
<keyword evidence="2" id="KW-0812">Transmembrane</keyword>
<gene>
    <name evidence="4" type="ORF">MTR67_025449</name>
</gene>
<organism evidence="4 5">
    <name type="scientific">Solanum verrucosum</name>
    <dbReference type="NCBI Taxonomy" id="315347"/>
    <lineage>
        <taxon>Eukaryota</taxon>
        <taxon>Viridiplantae</taxon>
        <taxon>Streptophyta</taxon>
        <taxon>Embryophyta</taxon>
        <taxon>Tracheophyta</taxon>
        <taxon>Spermatophyta</taxon>
        <taxon>Magnoliopsida</taxon>
        <taxon>eudicotyledons</taxon>
        <taxon>Gunneridae</taxon>
        <taxon>Pentapetalae</taxon>
        <taxon>asterids</taxon>
        <taxon>lamiids</taxon>
        <taxon>Solanales</taxon>
        <taxon>Solanaceae</taxon>
        <taxon>Solanoideae</taxon>
        <taxon>Solaneae</taxon>
        <taxon>Solanum</taxon>
    </lineage>
</organism>
<feature type="region of interest" description="Disordered" evidence="1">
    <location>
        <begin position="290"/>
        <end position="375"/>
    </location>
</feature>
<feature type="compositionally biased region" description="Polar residues" evidence="1">
    <location>
        <begin position="237"/>
        <end position="248"/>
    </location>
</feature>
<keyword evidence="5" id="KW-1185">Reference proteome</keyword>
<feature type="transmembrane region" description="Helical" evidence="2">
    <location>
        <begin position="20"/>
        <end position="38"/>
    </location>
</feature>
<evidence type="ECO:0000313" key="5">
    <source>
        <dbReference type="Proteomes" id="UP001234989"/>
    </source>
</evidence>
<dbReference type="AlphaFoldDB" id="A0AAF0TTW2"/>
<evidence type="ECO:0000256" key="2">
    <source>
        <dbReference type="SAM" id="Phobius"/>
    </source>
</evidence>
<dbReference type="Pfam" id="PF10551">
    <property type="entry name" value="MULE"/>
    <property type="match status" value="1"/>
</dbReference>
<feature type="compositionally biased region" description="Low complexity" evidence="1">
    <location>
        <begin position="316"/>
        <end position="336"/>
    </location>
</feature>
<dbReference type="PANTHER" id="PTHR31973">
    <property type="entry name" value="POLYPROTEIN, PUTATIVE-RELATED"/>
    <property type="match status" value="1"/>
</dbReference>
<evidence type="ECO:0000259" key="3">
    <source>
        <dbReference type="Pfam" id="PF10551"/>
    </source>
</evidence>
<reference evidence="4" key="1">
    <citation type="submission" date="2023-08" db="EMBL/GenBank/DDBJ databases">
        <title>A de novo genome assembly of Solanum verrucosum Schlechtendal, a Mexican diploid species geographically isolated from the other diploid A-genome species in potato relatives.</title>
        <authorList>
            <person name="Hosaka K."/>
        </authorList>
    </citation>
    <scope>NUCLEOTIDE SEQUENCE</scope>
    <source>
        <tissue evidence="4">Young leaves</tissue>
    </source>
</reference>
<feature type="region of interest" description="Disordered" evidence="1">
    <location>
        <begin position="389"/>
        <end position="435"/>
    </location>
</feature>
<sequence length="435" mass="46903">MRSNPGSTCVVKLGEANEFGWVVFEAFYICFAALKMAFMSARKCISLDGCFLKGVCKGQLLIAVAKDGNNQMLPLAWAVVENENTNSWSWFISLLQEDLGLGDGTSFTIMSDMQKGLDITIKKLLPACEERRCGIHILANWSHNWKGLRRKKLFWKCARSTFEAEFRENLGELSKLGRPRKLRRKEAGETNVSGKLSKTGLTMTCSLFHVKGHNKRSCHLQRSDGVGSIAEEHRDTPTSNVEEPSSSRKGVGRGRPKKSTNIESEPIAKNGRDRPKSASASASACACASASASASKVAPRTTAPPTTSRTSRHKASASASASNVAPRTTAPPTTSRTSRHKASASASTSRAAPRTTAPPTTPTHEASASPGLPSIRILAGPKRVLRSNVVTGDVGFKPTSGLKWKGNQAITTRRPQQIRDQSRLSNPNASSSSQP</sequence>
<feature type="compositionally biased region" description="Low complexity" evidence="1">
    <location>
        <begin position="423"/>
        <end position="435"/>
    </location>
</feature>
<dbReference type="InterPro" id="IPR018289">
    <property type="entry name" value="MULE_transposase_dom"/>
</dbReference>
<protein>
    <recommendedName>
        <fullName evidence="3">MULE transposase domain-containing protein</fullName>
    </recommendedName>
</protein>
<feature type="domain" description="MULE transposase" evidence="3">
    <location>
        <begin position="45"/>
        <end position="140"/>
    </location>
</feature>
<keyword evidence="2" id="KW-1133">Transmembrane helix</keyword>
<name>A0AAF0TTW2_SOLVR</name>
<feature type="compositionally biased region" description="Low complexity" evidence="1">
    <location>
        <begin position="343"/>
        <end position="370"/>
    </location>
</feature>
<proteinExistence type="predicted"/>
<evidence type="ECO:0000313" key="4">
    <source>
        <dbReference type="EMBL" id="WMV32064.1"/>
    </source>
</evidence>
<feature type="compositionally biased region" description="Polar residues" evidence="1">
    <location>
        <begin position="408"/>
        <end position="419"/>
    </location>
</feature>
<feature type="compositionally biased region" description="Low complexity" evidence="1">
    <location>
        <begin position="290"/>
        <end position="309"/>
    </location>
</feature>
<feature type="region of interest" description="Disordered" evidence="1">
    <location>
        <begin position="216"/>
        <end position="277"/>
    </location>
</feature>
<dbReference type="PANTHER" id="PTHR31973:SF197">
    <property type="entry name" value="SWIM-TYPE DOMAIN-CONTAINING PROTEIN"/>
    <property type="match status" value="1"/>
</dbReference>
<keyword evidence="2" id="KW-0472">Membrane</keyword>
<dbReference type="Proteomes" id="UP001234989">
    <property type="component" value="Chromosome 6"/>
</dbReference>
<accession>A0AAF0TTW2</accession>